<dbReference type="EMBL" id="WELI01000002">
    <property type="protein sequence ID" value="KAB7731974.1"/>
    <property type="molecule type" value="Genomic_DNA"/>
</dbReference>
<accession>A0A7J5U2F9</accession>
<proteinExistence type="predicted"/>
<dbReference type="RefSeq" id="WP_152123551.1">
    <property type="nucleotide sequence ID" value="NZ_WELI01000002.1"/>
</dbReference>
<keyword evidence="3" id="KW-1185">Reference proteome</keyword>
<dbReference type="SUPFAM" id="SSF109854">
    <property type="entry name" value="DinB/YfiT-like putative metalloenzymes"/>
    <property type="match status" value="1"/>
</dbReference>
<dbReference type="AlphaFoldDB" id="A0A7J5U2F9"/>
<evidence type="ECO:0000313" key="3">
    <source>
        <dbReference type="Proteomes" id="UP000488299"/>
    </source>
</evidence>
<name>A0A7J5U2F9_9BACT</name>
<dbReference type="Pfam" id="PF12867">
    <property type="entry name" value="DinB_2"/>
    <property type="match status" value="1"/>
</dbReference>
<feature type="domain" description="DinB-like" evidence="1">
    <location>
        <begin position="10"/>
        <end position="167"/>
    </location>
</feature>
<comment type="caution">
    <text evidence="2">The sequence shown here is derived from an EMBL/GenBank/DDBJ whole genome shotgun (WGS) entry which is preliminary data.</text>
</comment>
<evidence type="ECO:0000259" key="1">
    <source>
        <dbReference type="Pfam" id="PF12867"/>
    </source>
</evidence>
<dbReference type="InterPro" id="IPR024775">
    <property type="entry name" value="DinB-like"/>
</dbReference>
<organism evidence="2 3">
    <name type="scientific">Rudanella paleaurantiibacter</name>
    <dbReference type="NCBI Taxonomy" id="2614655"/>
    <lineage>
        <taxon>Bacteria</taxon>
        <taxon>Pseudomonadati</taxon>
        <taxon>Bacteroidota</taxon>
        <taxon>Cytophagia</taxon>
        <taxon>Cytophagales</taxon>
        <taxon>Cytophagaceae</taxon>
        <taxon>Rudanella</taxon>
    </lineage>
</organism>
<gene>
    <name evidence="2" type="ORF">F5984_07070</name>
</gene>
<dbReference type="Gene3D" id="1.20.120.450">
    <property type="entry name" value="dinb family like domain"/>
    <property type="match status" value="1"/>
</dbReference>
<sequence>MTIPEIQQTLTDRYRAFLSLTAPLTDAQFYAPTAEGKWSVAETLQHLYLSARPVARLLAGPRDGLHSFGKPVGPSRPYAQLVADYRQALVDNGIKAPASMSARAEDLAERATVENNFAAAHQRVVDVLANWTDDDLESYQVPHPAMGLLTLREMLYFTAYHILHHLEPTRNYLSEKGLD</sequence>
<evidence type="ECO:0000313" key="2">
    <source>
        <dbReference type="EMBL" id="KAB7731974.1"/>
    </source>
</evidence>
<dbReference type="InterPro" id="IPR034660">
    <property type="entry name" value="DinB/YfiT-like"/>
</dbReference>
<reference evidence="2 3" key="1">
    <citation type="submission" date="2019-10" db="EMBL/GenBank/DDBJ databases">
        <title>Rudanella paleaurantiibacter sp. nov., isolated from sludge.</title>
        <authorList>
            <person name="Xu S.Q."/>
        </authorList>
    </citation>
    <scope>NUCLEOTIDE SEQUENCE [LARGE SCALE GENOMIC DNA]</scope>
    <source>
        <strain evidence="2 3">HX-22-17</strain>
    </source>
</reference>
<dbReference type="Proteomes" id="UP000488299">
    <property type="component" value="Unassembled WGS sequence"/>
</dbReference>
<protein>
    <submittedName>
        <fullName evidence="2">DinB family protein</fullName>
    </submittedName>
</protein>